<dbReference type="NCBIfam" id="TIGR01346">
    <property type="entry name" value="isocit_lyase"/>
    <property type="match status" value="1"/>
</dbReference>
<sequence length="427" mass="46976">MTQDRVKQLQESWELDNRWAAVERTYTAEDVIKLRGSIDMEYTLARRGAEKLWKLLNEEDFVNALGALTGNQAVQQVKAGLKAIYLSGWQVAADANLSGNMYPDQSLYPANSVPAVVKRINQALQRADQITYGEGDDSIDWFAPIIADAEAGFGGQLNVFELMKGMIEAGAAGVHFEDQLSSEKKCGHLGGKVLLPTQTAVRNLIAARLAADVMGTPTLIVARTDANAADLITSDVDQTDAPFITGERTPEGFFRTKAGLDQAIARGLAYAPYADLVWCETSEPDLEEARRFAEAIQEKFPGKLLAYNCSPSFNWKKKLDEETIAKFQIELGKMGYKFQFVTLAGFHALNHSMFELARGYKERGMAAYSELQQAEFASEQYGYTATRHQREVGTGYFDDVSMVISGGTSSTTALKGSTEEAQFTASR</sequence>
<evidence type="ECO:0000256" key="1">
    <source>
        <dbReference type="ARBA" id="ARBA00012909"/>
    </source>
</evidence>
<dbReference type="Pfam" id="PF00463">
    <property type="entry name" value="ICL"/>
    <property type="match status" value="1"/>
</dbReference>
<dbReference type="PANTHER" id="PTHR21631">
    <property type="entry name" value="ISOCITRATE LYASE/MALATE SYNTHASE"/>
    <property type="match status" value="1"/>
</dbReference>
<dbReference type="InterPro" id="IPR006254">
    <property type="entry name" value="Isocitrate_lyase"/>
</dbReference>
<dbReference type="Gene3D" id="3.20.20.60">
    <property type="entry name" value="Phosphoenolpyruvate-binding domains"/>
    <property type="match status" value="1"/>
</dbReference>
<dbReference type="RefSeq" id="WP_307192321.1">
    <property type="nucleotide sequence ID" value="NZ_JAUSUN010000023.1"/>
</dbReference>
<proteinExistence type="predicted"/>
<dbReference type="NCBIfam" id="NF011645">
    <property type="entry name" value="PRK15063.1"/>
    <property type="match status" value="1"/>
</dbReference>
<dbReference type="InterPro" id="IPR039556">
    <property type="entry name" value="ICL/PEPM"/>
</dbReference>
<dbReference type="PIRSF" id="PIRSF001362">
    <property type="entry name" value="Isocit_lyase"/>
    <property type="match status" value="1"/>
</dbReference>
<evidence type="ECO:0000256" key="4">
    <source>
        <dbReference type="NCBIfam" id="TIGR01346"/>
    </source>
</evidence>
<comment type="catalytic activity">
    <reaction evidence="3">
        <text>D-threo-isocitrate = glyoxylate + succinate</text>
        <dbReference type="Rhea" id="RHEA:13245"/>
        <dbReference type="ChEBI" id="CHEBI:15562"/>
        <dbReference type="ChEBI" id="CHEBI:30031"/>
        <dbReference type="ChEBI" id="CHEBI:36655"/>
        <dbReference type="EC" id="4.1.3.1"/>
    </reaction>
</comment>
<evidence type="ECO:0000256" key="3">
    <source>
        <dbReference type="ARBA" id="ARBA00023531"/>
    </source>
</evidence>
<dbReference type="EMBL" id="JAUSUN010000023">
    <property type="protein sequence ID" value="MDQ0414969.1"/>
    <property type="molecule type" value="Genomic_DNA"/>
</dbReference>
<dbReference type="InterPro" id="IPR018523">
    <property type="entry name" value="Isocitrate_lyase_ph_CS"/>
</dbReference>
<comment type="caution">
    <text evidence="5">The sequence shown here is derived from an EMBL/GenBank/DDBJ whole genome shotgun (WGS) entry which is preliminary data.</text>
</comment>
<name>A0ABU0G056_9BACI</name>
<dbReference type="GO" id="GO:0004451">
    <property type="term" value="F:isocitrate lyase activity"/>
    <property type="evidence" value="ECO:0007669"/>
    <property type="project" value="UniProtKB-EC"/>
</dbReference>
<protein>
    <recommendedName>
        <fullName evidence="1 4">Isocitrate lyase</fullName>
        <ecNumber evidence="1 4">4.1.3.1</ecNumber>
    </recommendedName>
</protein>
<evidence type="ECO:0000256" key="2">
    <source>
        <dbReference type="ARBA" id="ARBA00023239"/>
    </source>
</evidence>
<keyword evidence="2 5" id="KW-0456">Lyase</keyword>
<dbReference type="PROSITE" id="PS00161">
    <property type="entry name" value="ISOCITRATE_LYASE"/>
    <property type="match status" value="1"/>
</dbReference>
<keyword evidence="6" id="KW-1185">Reference proteome</keyword>
<dbReference type="CDD" id="cd00377">
    <property type="entry name" value="ICL_PEPM"/>
    <property type="match status" value="1"/>
</dbReference>
<evidence type="ECO:0000313" key="5">
    <source>
        <dbReference type="EMBL" id="MDQ0414969.1"/>
    </source>
</evidence>
<dbReference type="InterPro" id="IPR040442">
    <property type="entry name" value="Pyrv_kinase-like_dom_sf"/>
</dbReference>
<reference evidence="5 6" key="1">
    <citation type="submission" date="2023-07" db="EMBL/GenBank/DDBJ databases">
        <title>Genomic Encyclopedia of Type Strains, Phase IV (KMG-IV): sequencing the most valuable type-strain genomes for metagenomic binning, comparative biology and taxonomic classification.</title>
        <authorList>
            <person name="Goeker M."/>
        </authorList>
    </citation>
    <scope>NUCLEOTIDE SEQUENCE [LARGE SCALE GENOMIC DNA]</scope>
    <source>
        <strain evidence="5 6">DSM 19598</strain>
    </source>
</reference>
<organism evidence="5 6">
    <name type="scientific">Mesobacillus stamsii</name>
    <dbReference type="NCBI Taxonomy" id="225347"/>
    <lineage>
        <taxon>Bacteria</taxon>
        <taxon>Bacillati</taxon>
        <taxon>Bacillota</taxon>
        <taxon>Bacilli</taxon>
        <taxon>Bacillales</taxon>
        <taxon>Bacillaceae</taxon>
        <taxon>Mesobacillus</taxon>
    </lineage>
</organism>
<dbReference type="Proteomes" id="UP001242313">
    <property type="component" value="Unassembled WGS sequence"/>
</dbReference>
<accession>A0ABU0G056</accession>
<dbReference type="SUPFAM" id="SSF51621">
    <property type="entry name" value="Phosphoenolpyruvate/pyruvate domain"/>
    <property type="match status" value="1"/>
</dbReference>
<dbReference type="InterPro" id="IPR015813">
    <property type="entry name" value="Pyrv/PenolPyrv_kinase-like_dom"/>
</dbReference>
<dbReference type="PANTHER" id="PTHR21631:SF3">
    <property type="entry name" value="BIFUNCTIONAL GLYOXYLATE CYCLE PROTEIN"/>
    <property type="match status" value="1"/>
</dbReference>
<dbReference type="EC" id="4.1.3.1" evidence="1 4"/>
<gene>
    <name evidence="5" type="ORF">J2S25_003181</name>
</gene>
<evidence type="ECO:0000313" key="6">
    <source>
        <dbReference type="Proteomes" id="UP001242313"/>
    </source>
</evidence>